<gene>
    <name evidence="2" type="ORF">VC83_05422</name>
</gene>
<name>A0A177A7C1_9PEZI</name>
<organism evidence="2">
    <name type="scientific">Pseudogymnoascus destructans</name>
    <dbReference type="NCBI Taxonomy" id="655981"/>
    <lineage>
        <taxon>Eukaryota</taxon>
        <taxon>Fungi</taxon>
        <taxon>Dikarya</taxon>
        <taxon>Ascomycota</taxon>
        <taxon>Pezizomycotina</taxon>
        <taxon>Leotiomycetes</taxon>
        <taxon>Thelebolales</taxon>
        <taxon>Thelebolaceae</taxon>
        <taxon>Pseudogymnoascus</taxon>
    </lineage>
</organism>
<feature type="region of interest" description="Disordered" evidence="1">
    <location>
        <begin position="1"/>
        <end position="43"/>
    </location>
</feature>
<dbReference type="GeneID" id="36288488"/>
<accession>A0A177A7C1</accession>
<dbReference type="RefSeq" id="XP_024323344.1">
    <property type="nucleotide sequence ID" value="XM_024469044.1"/>
</dbReference>
<dbReference type="Proteomes" id="UP000077154">
    <property type="component" value="Unassembled WGS sequence"/>
</dbReference>
<sequence length="263" mass="29709">MSDSPLSDVPTDLDGYNPHDEPALPGLFTPFQQSNPIPVRLHPPSQMLPPTQSLLFTKELYSRILLESNPPTIKKTEQSSFKFGLLPSSPHHHQFGRSNRNLDDDEDTANSPASALIFYEMDDVAHALDDWAVKEKFVFRTECRDAELPGFVRRKAAPSEVTVARSRQQHFLRQAGSPPPHRWRHLAVANPHHFRPHCGPQLAASPQKAPPDKGPPMASLVELSVPIDGTEFADIDTLIHALDDWAVKHKFCFRLFRRDKKRI</sequence>
<reference evidence="2" key="1">
    <citation type="submission" date="2016-03" db="EMBL/GenBank/DDBJ databases">
        <title>Updated assembly of Pseudogymnoascus destructans, the fungus causing white-nose syndrome of bats.</title>
        <authorList>
            <person name="Palmer J.M."/>
            <person name="Drees K.P."/>
            <person name="Foster J.T."/>
            <person name="Lindner D.L."/>
        </authorList>
    </citation>
    <scope>NUCLEOTIDE SEQUENCE [LARGE SCALE GENOMIC DNA]</scope>
    <source>
        <strain evidence="2">20631-21</strain>
    </source>
</reference>
<protein>
    <submittedName>
        <fullName evidence="2">Uncharacterized protein</fullName>
    </submittedName>
</protein>
<proteinExistence type="predicted"/>
<evidence type="ECO:0000256" key="1">
    <source>
        <dbReference type="SAM" id="MobiDB-lite"/>
    </source>
</evidence>
<feature type="region of interest" description="Disordered" evidence="1">
    <location>
        <begin position="87"/>
        <end position="109"/>
    </location>
</feature>
<dbReference type="VEuPathDB" id="FungiDB:GMDG_03837"/>
<dbReference type="AlphaFoldDB" id="A0A177A7C1"/>
<evidence type="ECO:0000313" key="2">
    <source>
        <dbReference type="EMBL" id="OAF58058.1"/>
    </source>
</evidence>
<dbReference type="EMBL" id="KV441398">
    <property type="protein sequence ID" value="OAF58058.1"/>
    <property type="molecule type" value="Genomic_DNA"/>
</dbReference>